<dbReference type="GO" id="GO:0005886">
    <property type="term" value="C:plasma membrane"/>
    <property type="evidence" value="ECO:0007669"/>
    <property type="project" value="UniProtKB-SubCell"/>
</dbReference>
<dbReference type="InterPro" id="IPR052031">
    <property type="entry name" value="Membrane_Transporter-Flippase"/>
</dbReference>
<evidence type="ECO:0000313" key="10">
    <source>
        <dbReference type="Proteomes" id="UP000318582"/>
    </source>
</evidence>
<evidence type="ECO:0000256" key="3">
    <source>
        <dbReference type="ARBA" id="ARBA00022448"/>
    </source>
</evidence>
<evidence type="ECO:0000256" key="8">
    <source>
        <dbReference type="SAM" id="Phobius"/>
    </source>
</evidence>
<keyword evidence="6 8" id="KW-1133">Transmembrane helix</keyword>
<dbReference type="InterPro" id="IPR002528">
    <property type="entry name" value="MATE_fam"/>
</dbReference>
<feature type="transmembrane region" description="Helical" evidence="8">
    <location>
        <begin position="439"/>
        <end position="467"/>
    </location>
</feature>
<comment type="caution">
    <text evidence="9">The sequence shown here is derived from an EMBL/GenBank/DDBJ whole genome shotgun (WGS) entry which is preliminary data.</text>
</comment>
<evidence type="ECO:0000256" key="7">
    <source>
        <dbReference type="ARBA" id="ARBA00023136"/>
    </source>
</evidence>
<keyword evidence="10" id="KW-1185">Reference proteome</keyword>
<name>A0A507E6T6_9FUNG</name>
<evidence type="ECO:0000256" key="1">
    <source>
        <dbReference type="ARBA" id="ARBA00004651"/>
    </source>
</evidence>
<feature type="transmembrane region" description="Helical" evidence="8">
    <location>
        <begin position="85"/>
        <end position="112"/>
    </location>
</feature>
<evidence type="ECO:0000313" key="9">
    <source>
        <dbReference type="EMBL" id="TPX59097.1"/>
    </source>
</evidence>
<dbReference type="GO" id="GO:0015297">
    <property type="term" value="F:antiporter activity"/>
    <property type="evidence" value="ECO:0007669"/>
    <property type="project" value="InterPro"/>
</dbReference>
<evidence type="ECO:0000256" key="6">
    <source>
        <dbReference type="ARBA" id="ARBA00022989"/>
    </source>
</evidence>
<dbReference type="Proteomes" id="UP000318582">
    <property type="component" value="Unassembled WGS sequence"/>
</dbReference>
<reference evidence="9 10" key="1">
    <citation type="journal article" date="2019" name="Sci. Rep.">
        <title>Comparative genomics of chytrid fungi reveal insights into the obligate biotrophic and pathogenic lifestyle of Synchytrium endobioticum.</title>
        <authorList>
            <person name="van de Vossenberg B.T.L.H."/>
            <person name="Warris S."/>
            <person name="Nguyen H.D.T."/>
            <person name="van Gent-Pelzer M.P.E."/>
            <person name="Joly D.L."/>
            <person name="van de Geest H.C."/>
            <person name="Bonants P.J.M."/>
            <person name="Smith D.S."/>
            <person name="Levesque C.A."/>
            <person name="van der Lee T.A.J."/>
        </authorList>
    </citation>
    <scope>NUCLEOTIDE SEQUENCE [LARGE SCALE GENOMIC DNA]</scope>
    <source>
        <strain evidence="9 10">CBS 809.83</strain>
    </source>
</reference>
<protein>
    <recommendedName>
        <fullName evidence="11">Polysaccharide biosynthesis protein C-terminal domain-containing protein</fullName>
    </recommendedName>
</protein>
<feature type="transmembrane region" description="Helical" evidence="8">
    <location>
        <begin position="341"/>
        <end position="363"/>
    </location>
</feature>
<dbReference type="Pfam" id="PF01554">
    <property type="entry name" value="MatE"/>
    <property type="match status" value="1"/>
</dbReference>
<evidence type="ECO:0008006" key="11">
    <source>
        <dbReference type="Google" id="ProtNLM"/>
    </source>
</evidence>
<feature type="transmembrane region" description="Helical" evidence="8">
    <location>
        <begin position="156"/>
        <end position="182"/>
    </location>
</feature>
<gene>
    <name evidence="9" type="ORF">PhCBS80983_g02734</name>
</gene>
<dbReference type="PANTHER" id="PTHR43549:SF2">
    <property type="entry name" value="MULTIDRUG RESISTANCE PROTEIN NORM-RELATED"/>
    <property type="match status" value="1"/>
</dbReference>
<keyword evidence="5 8" id="KW-0812">Transmembrane</keyword>
<accession>A0A507E6T6</accession>
<dbReference type="AlphaFoldDB" id="A0A507E6T6"/>
<proteinExistence type="inferred from homology"/>
<feature type="transmembrane region" description="Helical" evidence="8">
    <location>
        <begin position="194"/>
        <end position="212"/>
    </location>
</feature>
<comment type="similarity">
    <text evidence="2">Belongs to the multi antimicrobial extrusion (MATE) (TC 2.A.66.1) family.</text>
</comment>
<feature type="transmembrane region" description="Helical" evidence="8">
    <location>
        <begin position="409"/>
        <end position="433"/>
    </location>
</feature>
<evidence type="ECO:0000256" key="5">
    <source>
        <dbReference type="ARBA" id="ARBA00022692"/>
    </source>
</evidence>
<dbReference type="GO" id="GO:0042910">
    <property type="term" value="F:xenobiotic transmembrane transporter activity"/>
    <property type="evidence" value="ECO:0007669"/>
    <property type="project" value="InterPro"/>
</dbReference>
<keyword evidence="4" id="KW-1003">Cell membrane</keyword>
<organism evidence="9 10">
    <name type="scientific">Powellomyces hirtus</name>
    <dbReference type="NCBI Taxonomy" id="109895"/>
    <lineage>
        <taxon>Eukaryota</taxon>
        <taxon>Fungi</taxon>
        <taxon>Fungi incertae sedis</taxon>
        <taxon>Chytridiomycota</taxon>
        <taxon>Chytridiomycota incertae sedis</taxon>
        <taxon>Chytridiomycetes</taxon>
        <taxon>Spizellomycetales</taxon>
        <taxon>Powellomycetaceae</taxon>
        <taxon>Powellomyces</taxon>
    </lineage>
</organism>
<keyword evidence="7 8" id="KW-0472">Membrane</keyword>
<evidence type="ECO:0000256" key="4">
    <source>
        <dbReference type="ARBA" id="ARBA00022475"/>
    </source>
</evidence>
<keyword evidence="3" id="KW-0813">Transport</keyword>
<comment type="subcellular location">
    <subcellularLocation>
        <location evidence="1">Cell membrane</location>
        <topology evidence="1">Multi-pass membrane protein</topology>
    </subcellularLocation>
</comment>
<dbReference type="STRING" id="109895.A0A507E6T6"/>
<dbReference type="EMBL" id="QEAQ01000029">
    <property type="protein sequence ID" value="TPX59097.1"/>
    <property type="molecule type" value="Genomic_DNA"/>
</dbReference>
<sequence>MSRIETIRATYYGAVCFNFVTLLLPALYGTLSKLWIAQLAPSQVVTTDVYTYVGVITEVINEGLPRVAFNVIGNKHRTDTYRRQLCWTLIAFQAFCGLLLSVAFVVAAPSFASLFVPVEVRDNSITYVRIASFSSLFSVIQYATEAATRSLDRPDVPLLISVVKTILNIILDLLFLSTVRVWTGNPDANTQGGIRLFCDGIAALAGLAYFAWTARGPGMKPSLVALKELSRPATFTLAESAIRNALYLWQVANIVSLGSDYATAWGVFNTIRWGVLMVPAGAFEQAALAFIGHAWGKYKVQAAQKGSNDDADVSESNETVGPVLRSVTTLRDVVRPAMISFLYTLIIEAVLALLMSFVLIKPFARYLSGDAAVAELTTRMFKQLDWCYVLFTVHLQLGAILLATRLDIWFVTALSSNILWVLPWCIALAVGAVSVDRAWYFYGIIFGGGLVLNFFVVSAGVGFWWFAVPRNWRLRWLSPLHD</sequence>
<dbReference type="PANTHER" id="PTHR43549">
    <property type="entry name" value="MULTIDRUG RESISTANCE PROTEIN YPNP-RELATED"/>
    <property type="match status" value="1"/>
</dbReference>
<feature type="transmembrane region" description="Helical" evidence="8">
    <location>
        <begin position="12"/>
        <end position="31"/>
    </location>
</feature>
<feature type="transmembrane region" description="Helical" evidence="8">
    <location>
        <begin position="383"/>
        <end position="402"/>
    </location>
</feature>
<evidence type="ECO:0000256" key="2">
    <source>
        <dbReference type="ARBA" id="ARBA00010199"/>
    </source>
</evidence>